<dbReference type="CDD" id="cd05936">
    <property type="entry name" value="FC-FACS_FadD_like"/>
    <property type="match status" value="1"/>
</dbReference>
<dbReference type="PROSITE" id="PS00455">
    <property type="entry name" value="AMP_BINDING"/>
    <property type="match status" value="1"/>
</dbReference>
<proteinExistence type="predicted"/>
<dbReference type="GO" id="GO:0016877">
    <property type="term" value="F:ligase activity, forming carbon-sulfur bonds"/>
    <property type="evidence" value="ECO:0007669"/>
    <property type="project" value="UniProtKB-ARBA"/>
</dbReference>
<dbReference type="InterPro" id="IPR042099">
    <property type="entry name" value="ANL_N_sf"/>
</dbReference>
<reference evidence="3 4" key="1">
    <citation type="submission" date="2018-07" db="EMBL/GenBank/DDBJ databases">
        <title>Genome sequence of Azospirillum sp. ATCC 49961.</title>
        <authorList>
            <person name="Sant'Anna F.H."/>
            <person name="Baldani J.I."/>
            <person name="Zilli J.E."/>
            <person name="Reis V.M."/>
            <person name="Hartmann A."/>
            <person name="Cruz L."/>
            <person name="de Souza E.M."/>
            <person name="de Oliveira Pedrosa F."/>
            <person name="Passaglia L.M.P."/>
        </authorList>
    </citation>
    <scope>NUCLEOTIDE SEQUENCE [LARGE SCALE GENOMIC DNA]</scope>
    <source>
        <strain evidence="3 4">ATCC 49961</strain>
    </source>
</reference>
<dbReference type="InterPro" id="IPR045851">
    <property type="entry name" value="AMP-bd_C_sf"/>
</dbReference>
<dbReference type="RefSeq" id="WP_149471312.1">
    <property type="nucleotide sequence ID" value="NZ_QOKW01000024.1"/>
</dbReference>
<evidence type="ECO:0000259" key="1">
    <source>
        <dbReference type="Pfam" id="PF00501"/>
    </source>
</evidence>
<dbReference type="Proteomes" id="UP000480854">
    <property type="component" value="Unassembled WGS sequence"/>
</dbReference>
<dbReference type="OrthoDB" id="9803968at2"/>
<gene>
    <name evidence="3" type="ORF">DS843_23715</name>
</gene>
<dbReference type="SUPFAM" id="SSF56801">
    <property type="entry name" value="Acetyl-CoA synthetase-like"/>
    <property type="match status" value="1"/>
</dbReference>
<protein>
    <submittedName>
        <fullName evidence="3">Long-chain fatty acid--CoA ligase</fullName>
    </submittedName>
</protein>
<name>A0A9W7NGP7_9PROT</name>
<keyword evidence="3" id="KW-0436">Ligase</keyword>
<dbReference type="PANTHER" id="PTHR43767:SF9">
    <property type="entry name" value="LONG-CHAIN-FATTY-ACID--COA LIGASE"/>
    <property type="match status" value="1"/>
</dbReference>
<feature type="domain" description="AMP-binding enzyme C-terminal" evidence="2">
    <location>
        <begin position="475"/>
        <end position="549"/>
    </location>
</feature>
<accession>A0A9W7NGP7</accession>
<sequence>MGEAARSLPDQTWTLGYPPDVDWNAPIPVKPLTALLEDAAARFAERPFLDFMGKRSTYAEVARMVDRAARGFQSIGVGKGVRVGLFLPNTPYFVICYFAILKAGGTVVNFNPLYAERELHHQITDSGVELMVTLDLKVLYGKMERMLAESGLKRLVICPMADILPFPKNWLFPIVKRAEVARIPADDRHLSFRRLVANDGNPKPVAIDPAEDVAVLQYTGGTTGVPKGAMLTHANLYANSEQCALWFVGARQGQERMLGVLPFFHVFAMTVVMNFSIRIGAEIVMLPRFELDQVMETIHAKKPTLFPAVPTIYTAINHHRHLEKYDLSSIRYCLSGGAPLPVEVKEAFERNTGCVLVEGYGLSESSPVATANPITGMNKAGSIGLPLPATLIEIVSLEEPRRVLPIGEKGEVCIRGPQVMKGYWNKPSETALTLVDGRLHTGDVGYMDEDGYTHIVDRIKDMILCSGFNVYPRNVEEAIYLHPAVAECVVAGLPDEYRGQTVKAYIRVDDGKTLTRDELIDFLKDKLSPIEMPKVVEFRGELPKTMIGKLSRKALLDEEEARRKGTKGTA</sequence>
<evidence type="ECO:0000259" key="2">
    <source>
        <dbReference type="Pfam" id="PF13193"/>
    </source>
</evidence>
<dbReference type="InterPro" id="IPR000873">
    <property type="entry name" value="AMP-dep_synth/lig_dom"/>
</dbReference>
<comment type="caution">
    <text evidence="3">The sequence shown here is derived from an EMBL/GenBank/DDBJ whole genome shotgun (WGS) entry which is preliminary data.</text>
</comment>
<dbReference type="PANTHER" id="PTHR43767">
    <property type="entry name" value="LONG-CHAIN-FATTY-ACID--COA LIGASE"/>
    <property type="match status" value="1"/>
</dbReference>
<dbReference type="InterPro" id="IPR050237">
    <property type="entry name" value="ATP-dep_AMP-bd_enzyme"/>
</dbReference>
<organism evidence="3 4">
    <name type="scientific">Roseomonas genomospecies 6</name>
    <dbReference type="NCBI Taxonomy" id="214106"/>
    <lineage>
        <taxon>Bacteria</taxon>
        <taxon>Pseudomonadati</taxon>
        <taxon>Pseudomonadota</taxon>
        <taxon>Alphaproteobacteria</taxon>
        <taxon>Acetobacterales</taxon>
        <taxon>Roseomonadaceae</taxon>
        <taxon>Roseomonas</taxon>
    </lineage>
</organism>
<dbReference type="InterPro" id="IPR025110">
    <property type="entry name" value="AMP-bd_C"/>
</dbReference>
<dbReference type="Gene3D" id="3.40.50.12780">
    <property type="entry name" value="N-terminal domain of ligase-like"/>
    <property type="match status" value="1"/>
</dbReference>
<dbReference type="EMBL" id="QOKW01000024">
    <property type="protein sequence ID" value="KAA0677380.1"/>
    <property type="molecule type" value="Genomic_DNA"/>
</dbReference>
<feature type="domain" description="AMP-dependent synthetase/ligase" evidence="1">
    <location>
        <begin position="36"/>
        <end position="424"/>
    </location>
</feature>
<evidence type="ECO:0000313" key="3">
    <source>
        <dbReference type="EMBL" id="KAA0677380.1"/>
    </source>
</evidence>
<dbReference type="AlphaFoldDB" id="A0A9W7NGP7"/>
<dbReference type="Pfam" id="PF13193">
    <property type="entry name" value="AMP-binding_C"/>
    <property type="match status" value="1"/>
</dbReference>
<dbReference type="Gene3D" id="3.30.300.30">
    <property type="match status" value="1"/>
</dbReference>
<dbReference type="Pfam" id="PF00501">
    <property type="entry name" value="AMP-binding"/>
    <property type="match status" value="1"/>
</dbReference>
<evidence type="ECO:0000313" key="4">
    <source>
        <dbReference type="Proteomes" id="UP000480854"/>
    </source>
</evidence>
<keyword evidence="4" id="KW-1185">Reference proteome</keyword>
<dbReference type="InterPro" id="IPR020845">
    <property type="entry name" value="AMP-binding_CS"/>
</dbReference>